<dbReference type="SUPFAM" id="SSF74653">
    <property type="entry name" value="TolA/TonB C-terminal domain"/>
    <property type="match status" value="1"/>
</dbReference>
<name>A0A401JB89_9PROT</name>
<dbReference type="AlphaFoldDB" id="A0A401JB89"/>
<dbReference type="InterPro" id="IPR051045">
    <property type="entry name" value="TonB-dependent_transducer"/>
</dbReference>
<evidence type="ECO:0000256" key="3">
    <source>
        <dbReference type="ARBA" id="ARBA00022448"/>
    </source>
</evidence>
<dbReference type="RefSeq" id="WP_124703673.1">
    <property type="nucleotide sequence ID" value="NZ_BGOW01000003.1"/>
</dbReference>
<keyword evidence="4" id="KW-1003">Cell membrane</keyword>
<organism evidence="13 14">
    <name type="scientific">Sulfuriferula multivorans</name>
    <dbReference type="NCBI Taxonomy" id="1559896"/>
    <lineage>
        <taxon>Bacteria</taxon>
        <taxon>Pseudomonadati</taxon>
        <taxon>Pseudomonadota</taxon>
        <taxon>Betaproteobacteria</taxon>
        <taxon>Nitrosomonadales</taxon>
        <taxon>Sulfuricellaceae</taxon>
        <taxon>Sulfuriferula</taxon>
    </lineage>
</organism>
<dbReference type="Gene3D" id="3.30.1150.10">
    <property type="match status" value="1"/>
</dbReference>
<evidence type="ECO:0000259" key="12">
    <source>
        <dbReference type="PROSITE" id="PS52015"/>
    </source>
</evidence>
<accession>A0A401JB89</accession>
<keyword evidence="5" id="KW-0997">Cell inner membrane</keyword>
<evidence type="ECO:0000313" key="13">
    <source>
        <dbReference type="EMBL" id="GBL44834.1"/>
    </source>
</evidence>
<evidence type="ECO:0000256" key="11">
    <source>
        <dbReference type="SAM" id="Phobius"/>
    </source>
</evidence>
<dbReference type="OrthoDB" id="9803361at2"/>
<dbReference type="GO" id="GO:0031992">
    <property type="term" value="F:energy transducer activity"/>
    <property type="evidence" value="ECO:0007669"/>
    <property type="project" value="TreeGrafter"/>
</dbReference>
<evidence type="ECO:0000256" key="4">
    <source>
        <dbReference type="ARBA" id="ARBA00022475"/>
    </source>
</evidence>
<gene>
    <name evidence="13" type="ORF">SFMTTN_0635</name>
</gene>
<dbReference type="NCBIfam" id="TIGR01352">
    <property type="entry name" value="tonB_Cterm"/>
    <property type="match status" value="1"/>
</dbReference>
<dbReference type="GO" id="GO:0098797">
    <property type="term" value="C:plasma membrane protein complex"/>
    <property type="evidence" value="ECO:0007669"/>
    <property type="project" value="TreeGrafter"/>
</dbReference>
<keyword evidence="7" id="KW-0653">Protein transport</keyword>
<dbReference type="InterPro" id="IPR006260">
    <property type="entry name" value="TonB/TolA_C"/>
</dbReference>
<evidence type="ECO:0000256" key="10">
    <source>
        <dbReference type="SAM" id="MobiDB-lite"/>
    </source>
</evidence>
<keyword evidence="8 11" id="KW-1133">Transmembrane helix</keyword>
<evidence type="ECO:0000313" key="14">
    <source>
        <dbReference type="Proteomes" id="UP000286806"/>
    </source>
</evidence>
<dbReference type="PROSITE" id="PS52015">
    <property type="entry name" value="TONB_CTD"/>
    <property type="match status" value="1"/>
</dbReference>
<feature type="transmembrane region" description="Helical" evidence="11">
    <location>
        <begin position="20"/>
        <end position="39"/>
    </location>
</feature>
<dbReference type="GO" id="GO:0055085">
    <property type="term" value="P:transmembrane transport"/>
    <property type="evidence" value="ECO:0007669"/>
    <property type="project" value="InterPro"/>
</dbReference>
<feature type="compositionally biased region" description="Basic and acidic residues" evidence="10">
    <location>
        <begin position="100"/>
        <end position="113"/>
    </location>
</feature>
<evidence type="ECO:0000256" key="8">
    <source>
        <dbReference type="ARBA" id="ARBA00022989"/>
    </source>
</evidence>
<proteinExistence type="inferred from homology"/>
<evidence type="ECO:0000256" key="9">
    <source>
        <dbReference type="ARBA" id="ARBA00023136"/>
    </source>
</evidence>
<dbReference type="PANTHER" id="PTHR33446">
    <property type="entry name" value="PROTEIN TONB-RELATED"/>
    <property type="match status" value="1"/>
</dbReference>
<dbReference type="PANTHER" id="PTHR33446:SF11">
    <property type="entry name" value="TONB3"/>
    <property type="match status" value="1"/>
</dbReference>
<evidence type="ECO:0000256" key="7">
    <source>
        <dbReference type="ARBA" id="ARBA00022927"/>
    </source>
</evidence>
<comment type="subcellular location">
    <subcellularLocation>
        <location evidence="1">Cell inner membrane</location>
        <topology evidence="1">Single-pass membrane protein</topology>
        <orientation evidence="1">Periplasmic side</orientation>
    </subcellularLocation>
</comment>
<dbReference type="Proteomes" id="UP000286806">
    <property type="component" value="Unassembled WGS sequence"/>
</dbReference>
<keyword evidence="14" id="KW-1185">Reference proteome</keyword>
<sequence>MSTPSHLPSLPSRLGITPLLGIALLASLGIHLFLLGFSFKLPSVREDNFLSPPLEVVLVNSKSARKPLKADALAQANLEGGGNTDLDRRAKSPLPSSAVDQRESGADQAEQRVKQLEAQARQIMTQLKSEQSLPNMQNEPTPAETKPAEADPRPTSLVARSLEMAKLEAQISREYSAYQKRPKRMFVGARTQSYAFARYIEDWRIKVERIGNQHYPEAARSQKLYGKLQLTVSIKSDGSLDDVEVTRSSGSKILDAAAVAIVRRAAPYSPFPEEIRNKADILSITRTWNFIPGDQLSSSND</sequence>
<dbReference type="GO" id="GO:0015031">
    <property type="term" value="P:protein transport"/>
    <property type="evidence" value="ECO:0007669"/>
    <property type="project" value="UniProtKB-KW"/>
</dbReference>
<feature type="domain" description="TonB C-terminal" evidence="12">
    <location>
        <begin position="200"/>
        <end position="297"/>
    </location>
</feature>
<comment type="similarity">
    <text evidence="2">Belongs to the TonB family.</text>
</comment>
<feature type="region of interest" description="Disordered" evidence="10">
    <location>
        <begin position="78"/>
        <end position="113"/>
    </location>
</feature>
<evidence type="ECO:0000256" key="6">
    <source>
        <dbReference type="ARBA" id="ARBA00022692"/>
    </source>
</evidence>
<dbReference type="EMBL" id="BGOW01000003">
    <property type="protein sequence ID" value="GBL44834.1"/>
    <property type="molecule type" value="Genomic_DNA"/>
</dbReference>
<feature type="compositionally biased region" description="Polar residues" evidence="10">
    <location>
        <begin position="127"/>
        <end position="140"/>
    </location>
</feature>
<comment type="caution">
    <text evidence="13">The sequence shown here is derived from an EMBL/GenBank/DDBJ whole genome shotgun (WGS) entry which is preliminary data.</text>
</comment>
<dbReference type="InterPro" id="IPR037682">
    <property type="entry name" value="TonB_C"/>
</dbReference>
<protein>
    <submittedName>
        <fullName evidence="13">TonB protein</fullName>
    </submittedName>
</protein>
<keyword evidence="3" id="KW-0813">Transport</keyword>
<dbReference type="Pfam" id="PF03544">
    <property type="entry name" value="TonB_C"/>
    <property type="match status" value="1"/>
</dbReference>
<evidence type="ECO:0000256" key="2">
    <source>
        <dbReference type="ARBA" id="ARBA00006555"/>
    </source>
</evidence>
<reference evidence="13 14" key="1">
    <citation type="journal article" date="2019" name="Front. Microbiol.">
        <title>Genomes of Neutrophilic Sulfur-Oxidizing Chemolithoautotrophs Representing 9 Proteobacterial Species From 8 Genera.</title>
        <authorList>
            <person name="Watanabe T."/>
            <person name="Kojima H."/>
            <person name="Umezawa K."/>
            <person name="Hori C."/>
            <person name="Takasuka T.E."/>
            <person name="Kato Y."/>
            <person name="Fukui M."/>
        </authorList>
    </citation>
    <scope>NUCLEOTIDE SEQUENCE [LARGE SCALE GENOMIC DNA]</scope>
    <source>
        <strain evidence="13 14">TTN</strain>
    </source>
</reference>
<evidence type="ECO:0000256" key="1">
    <source>
        <dbReference type="ARBA" id="ARBA00004383"/>
    </source>
</evidence>
<evidence type="ECO:0000256" key="5">
    <source>
        <dbReference type="ARBA" id="ARBA00022519"/>
    </source>
</evidence>
<keyword evidence="6 11" id="KW-0812">Transmembrane</keyword>
<feature type="region of interest" description="Disordered" evidence="10">
    <location>
        <begin position="127"/>
        <end position="152"/>
    </location>
</feature>
<keyword evidence="9 11" id="KW-0472">Membrane</keyword>